<gene>
    <name evidence="1" type="ORF">PEVE_00001797</name>
</gene>
<keyword evidence="2" id="KW-1185">Reference proteome</keyword>
<evidence type="ECO:0000313" key="2">
    <source>
        <dbReference type="Proteomes" id="UP001159427"/>
    </source>
</evidence>
<accession>A0ABN8LGA3</accession>
<name>A0ABN8LGA3_9CNID</name>
<proteinExistence type="predicted"/>
<dbReference type="Proteomes" id="UP001159427">
    <property type="component" value="Unassembled WGS sequence"/>
</dbReference>
<reference evidence="1 2" key="1">
    <citation type="submission" date="2022-05" db="EMBL/GenBank/DDBJ databases">
        <authorList>
            <consortium name="Genoscope - CEA"/>
            <person name="William W."/>
        </authorList>
    </citation>
    <scope>NUCLEOTIDE SEQUENCE [LARGE SCALE GENOMIC DNA]</scope>
</reference>
<protein>
    <submittedName>
        <fullName evidence="1">Uncharacterized protein</fullName>
    </submittedName>
</protein>
<sequence length="202" mass="23281">MEILLNLESDTSHYHIRSLRQLHDTVESNVRSSKSLQVSRESHGVLLSSILMNKLPQEVRLVVTGEIGDDDWPFDELLDIFKRELEAREGLESQCLFWCTNKAAEEVVEKKHFDGPMFQLCQSAVCNLQSAFSPDFVSKEYYDLVKFQKQAEDRISAMEKSLAIISSRVNNLAWVIDQAQDYSYYYNVKLVGVPDIKPREND</sequence>
<organism evidence="1 2">
    <name type="scientific">Porites evermanni</name>
    <dbReference type="NCBI Taxonomy" id="104178"/>
    <lineage>
        <taxon>Eukaryota</taxon>
        <taxon>Metazoa</taxon>
        <taxon>Cnidaria</taxon>
        <taxon>Anthozoa</taxon>
        <taxon>Hexacorallia</taxon>
        <taxon>Scleractinia</taxon>
        <taxon>Fungiina</taxon>
        <taxon>Poritidae</taxon>
        <taxon>Porites</taxon>
    </lineage>
</organism>
<evidence type="ECO:0000313" key="1">
    <source>
        <dbReference type="EMBL" id="CAH3014585.1"/>
    </source>
</evidence>
<comment type="caution">
    <text evidence="1">The sequence shown here is derived from an EMBL/GenBank/DDBJ whole genome shotgun (WGS) entry which is preliminary data.</text>
</comment>
<dbReference type="EMBL" id="CALNXI010000011">
    <property type="protein sequence ID" value="CAH3014585.1"/>
    <property type="molecule type" value="Genomic_DNA"/>
</dbReference>